<evidence type="ECO:0000313" key="1">
    <source>
        <dbReference type="EMBL" id="ALE52528.1"/>
    </source>
</evidence>
<dbReference type="PANTHER" id="PTHR40036:SF1">
    <property type="entry name" value="MACROCIN O-METHYLTRANSFERASE"/>
    <property type="match status" value="1"/>
</dbReference>
<dbReference type="Pfam" id="PF05711">
    <property type="entry name" value="TylF"/>
    <property type="match status" value="1"/>
</dbReference>
<dbReference type="SUPFAM" id="SSF53335">
    <property type="entry name" value="S-adenosyl-L-methionine-dependent methyltransferases"/>
    <property type="match status" value="1"/>
</dbReference>
<dbReference type="Proteomes" id="UP000058020">
    <property type="component" value="Chromosome"/>
</dbReference>
<keyword evidence="2" id="KW-1185">Reference proteome</keyword>
<name>A0A0M5LEK2_9GAMM</name>
<evidence type="ECO:0008006" key="3">
    <source>
        <dbReference type="Google" id="ProtNLM"/>
    </source>
</evidence>
<protein>
    <recommendedName>
        <fullName evidence="3">Macrocin-O-methyltransferase</fullName>
    </recommendedName>
</protein>
<reference evidence="1 2" key="1">
    <citation type="journal article" date="2015" name="Genome Announc.">
        <title>Genome Sequence of 'Candidatus Thioglobus autotrophica' Strain EF1, a Chemoautotroph from the SUP05 Clade of Marine Gammaproteobacteria.</title>
        <authorList>
            <person name="Shah V."/>
            <person name="Morris R.M."/>
        </authorList>
    </citation>
    <scope>NUCLEOTIDE SEQUENCE [LARGE SCALE GENOMIC DNA]</scope>
    <source>
        <strain evidence="1 2">EF1</strain>
    </source>
</reference>
<dbReference type="InterPro" id="IPR008884">
    <property type="entry name" value="TylF_MeTrfase"/>
</dbReference>
<gene>
    <name evidence="1" type="ORF">SP60_04445</name>
</gene>
<dbReference type="OrthoDB" id="9799872at2"/>
<dbReference type="Gene3D" id="3.40.50.150">
    <property type="entry name" value="Vaccinia Virus protein VP39"/>
    <property type="match status" value="1"/>
</dbReference>
<dbReference type="STRING" id="1705394.SP60_04445"/>
<evidence type="ECO:0000313" key="2">
    <source>
        <dbReference type="Proteomes" id="UP000058020"/>
    </source>
</evidence>
<dbReference type="RefSeq" id="WP_053951480.1">
    <property type="nucleotide sequence ID" value="NZ_CP010552.1"/>
</dbReference>
<sequence>MKKFVKKAIYIFFDKLGYKISLKDSDNVEKFWSGLSPSQIRRLFHYEMFMKTISISGNIVECGVAGGGTLAFFKNLQKEFNCSRKIWGFDSFEGFSSPNSKDGSIFSSSYDRYNKKYAKFTVDWVKQNLIDLGAQNLDDNDISLIKGWIPDSFEYYDESPVSLLNLDVDIYEPTKAILEFFWPLLQDNAIILLDEYDFGKDAKKWPGAKIAIDEFCNEKNTSVSKHYTGRFYITKT</sequence>
<dbReference type="InterPro" id="IPR029063">
    <property type="entry name" value="SAM-dependent_MTases_sf"/>
</dbReference>
<organism evidence="1 2">
    <name type="scientific">Candidatus Thioglobus autotrophicus</name>
    <dbReference type="NCBI Taxonomy" id="1705394"/>
    <lineage>
        <taxon>Bacteria</taxon>
        <taxon>Pseudomonadati</taxon>
        <taxon>Pseudomonadota</taxon>
        <taxon>Gammaproteobacteria</taxon>
        <taxon>Candidatus Pseudothioglobaceae</taxon>
        <taxon>Candidatus Thioglobus</taxon>
    </lineage>
</organism>
<dbReference type="EMBL" id="CP010552">
    <property type="protein sequence ID" value="ALE52528.1"/>
    <property type="molecule type" value="Genomic_DNA"/>
</dbReference>
<dbReference type="PANTHER" id="PTHR40036">
    <property type="entry name" value="MACROCIN O-METHYLTRANSFERASE"/>
    <property type="match status" value="1"/>
</dbReference>
<accession>A0A0M5LEK2</accession>
<dbReference type="KEGG" id="tho:SP60_04445"/>
<dbReference type="AlphaFoldDB" id="A0A0M5LEK2"/>
<proteinExistence type="predicted"/>